<sequence>NNVPAKKLNMGLGFYGRAFQLAGPSCNKSGCLFKGGATKGACSGESGILSYREIQEVIQINKIKTRKPVSKKGPRGQARLGGYLIWAIDQDNAEMSALAAVLDHEPLGDFKSIDKGDENCELCYVSSCGVEDCKAGEIKITDQKCGDEQKSTLCCPLSGPLTQSRAPGAAARRDAATATAKTTSTLGEKNISKWRSVSEQCHSGELPLTFSRTVLDTLDDVAKIILRVVGRAYPLAGLTGLVLLEVLYELDLDTRPEKEVEKWKNCAWYGKPGNCFDGYCPDMETVQITDSRVRTFCCESDGEPLILPMDLKNLFEHPPKGGSNTDFTLETDKTSANGDDDPNEAAFQFVVLVSPEALQISLDKRDGSHWDVFDCHDSISEGEHTIGLGHGVPGTILQMPRGCGPGKYAVAKSMAPALGRDHAKLLPRHLSYLAGLEPVVYDLTFDYDFSRDDYWDNIVAGRTLHDVGGNLVRWLEEEFRDDFHLDMIASRDLHEWWFGKSILEWLAALVKPEIKRDFEHKYNDGAVLDIEVESSFGFTLILESLTLPLKLVNSYLTFYNKGKVTDVVILEALARVTYEKTKVILNLLFPGASFKIPGIATIGPQLTVEGSIDASLGMAGVIETKLEIAKWEARQVLHDASAYKPDLIDNSKPSLDRTGDFSGIQKPEVYAGVKASGDVTFKLSAAAEFVVRFVERWDVPPAAAAVVGEVSLTTKFAVVISTTGACPFTYSLDVGARLFARATAPDSFGTGWSGGEVDLTDKWERAIIKLDTCPDLGPIPSKRSLRRRDPLFIEGRAEEEDMTRNISRSRVPEAGAYEALDANLVSSLDAHLRTRDISAGHISSLVKRGGVYGPAFSLPVGEFFCPSEDSEEGTTCKEAYDSLQEGNEGGVWQDAKKRKREEKLTPTSTIDENAIAAEYHAHQLNQSHRAGDEELLHILDKRADEKNVKACLMKYDITNTFPRGGELAGKGKDWGWEDPADCGNFNFGDPLTARAANVQYHTEHVLEAQMIDQFCQWLDKKKSNLPDPTPGAAQGSTVSFCQWVNELWDVPAFAWGTEPTSGGPGKPWTPIQHIAAQFPTRTFKSDDFVALESAINTPSKTSAWRANSPWKTTSWTKKIEKYADAKKIFSRLRSTMGSRLYQDHSTIRTTMKEQTDRIGKILDALDSTLLQANQRTGYLKWSKQNLKSERETYMKGQYTTMVFKTEGLVNDFLLKMKNLWASQAEKDKWKDDPKDTAAVTSTKKEHQNFIKAIEDFHTKWNALPKWTNPL</sequence>
<evidence type="ECO:0000256" key="2">
    <source>
        <dbReference type="ARBA" id="ARBA00012729"/>
    </source>
</evidence>
<reference evidence="4 5" key="1">
    <citation type="submission" date="2019-12" db="EMBL/GenBank/DDBJ databases">
        <title>A genome sequence resource for the geographically widespread anthracnose pathogen Colletotrichum asianum.</title>
        <authorList>
            <person name="Meng Y."/>
        </authorList>
    </citation>
    <scope>NUCLEOTIDE SEQUENCE [LARGE SCALE GENOMIC DNA]</scope>
    <source>
        <strain evidence="4 5">ICMP 18580</strain>
    </source>
</reference>
<evidence type="ECO:0000256" key="1">
    <source>
        <dbReference type="ARBA" id="ARBA00008682"/>
    </source>
</evidence>
<keyword evidence="5" id="KW-1185">Reference proteome</keyword>
<dbReference type="Proteomes" id="UP000434172">
    <property type="component" value="Unassembled WGS sequence"/>
</dbReference>
<dbReference type="InterPro" id="IPR001223">
    <property type="entry name" value="Glyco_hydro18_cat"/>
</dbReference>
<evidence type="ECO:0000313" key="4">
    <source>
        <dbReference type="EMBL" id="KAF0317756.1"/>
    </source>
</evidence>
<organism evidence="4 5">
    <name type="scientific">Colletotrichum asianum</name>
    <dbReference type="NCBI Taxonomy" id="702518"/>
    <lineage>
        <taxon>Eukaryota</taxon>
        <taxon>Fungi</taxon>
        <taxon>Dikarya</taxon>
        <taxon>Ascomycota</taxon>
        <taxon>Pezizomycotina</taxon>
        <taxon>Sordariomycetes</taxon>
        <taxon>Hypocreomycetidae</taxon>
        <taxon>Glomerellales</taxon>
        <taxon>Glomerellaceae</taxon>
        <taxon>Colletotrichum</taxon>
        <taxon>Colletotrichum gloeosporioides species complex</taxon>
    </lineage>
</organism>
<dbReference type="EMBL" id="WOWK01000123">
    <property type="protein sequence ID" value="KAF0317756.1"/>
    <property type="molecule type" value="Genomic_DNA"/>
</dbReference>
<dbReference type="GO" id="GO:0005975">
    <property type="term" value="P:carbohydrate metabolic process"/>
    <property type="evidence" value="ECO:0007669"/>
    <property type="project" value="InterPro"/>
</dbReference>
<dbReference type="InterPro" id="IPR029070">
    <property type="entry name" value="Chitinase_insertion_sf"/>
</dbReference>
<evidence type="ECO:0000313" key="5">
    <source>
        <dbReference type="Proteomes" id="UP000434172"/>
    </source>
</evidence>
<dbReference type="PANTHER" id="PTHR11177:SF397">
    <property type="entry name" value="CHITINASE"/>
    <property type="match status" value="1"/>
</dbReference>
<accession>A0A8H3ZL86</accession>
<dbReference type="PROSITE" id="PS51910">
    <property type="entry name" value="GH18_2"/>
    <property type="match status" value="1"/>
</dbReference>
<protein>
    <recommendedName>
        <fullName evidence="2">chitinase</fullName>
        <ecNumber evidence="2">3.2.1.14</ecNumber>
    </recommendedName>
</protein>
<dbReference type="OrthoDB" id="73875at2759"/>
<proteinExistence type="inferred from homology"/>
<evidence type="ECO:0000259" key="3">
    <source>
        <dbReference type="PROSITE" id="PS51910"/>
    </source>
</evidence>
<dbReference type="SUPFAM" id="SSF54556">
    <property type="entry name" value="Chitinase insertion domain"/>
    <property type="match status" value="1"/>
</dbReference>
<dbReference type="PANTHER" id="PTHR11177">
    <property type="entry name" value="CHITINASE"/>
    <property type="match status" value="1"/>
</dbReference>
<gene>
    <name evidence="4" type="ORF">GQ607_014961</name>
</gene>
<keyword evidence="4" id="KW-0378">Hydrolase</keyword>
<dbReference type="InterPro" id="IPR050314">
    <property type="entry name" value="Glycosyl_Hydrlase_18"/>
</dbReference>
<name>A0A8H3ZL86_9PEZI</name>
<feature type="domain" description="GH18" evidence="3">
    <location>
        <begin position="1"/>
        <end position="105"/>
    </location>
</feature>
<dbReference type="AlphaFoldDB" id="A0A8H3ZL86"/>
<comment type="similarity">
    <text evidence="1">Belongs to the glycosyl hydrolase 18 family. Chitinase class V subfamily.</text>
</comment>
<dbReference type="Gene3D" id="3.10.50.10">
    <property type="match status" value="1"/>
</dbReference>
<dbReference type="InterPro" id="IPR017853">
    <property type="entry name" value="GH"/>
</dbReference>
<dbReference type="SUPFAM" id="SSF51445">
    <property type="entry name" value="(Trans)glycosidases"/>
    <property type="match status" value="1"/>
</dbReference>
<dbReference type="EC" id="3.2.1.14" evidence="2"/>
<feature type="non-terminal residue" evidence="4">
    <location>
        <position position="1"/>
    </location>
</feature>
<comment type="caution">
    <text evidence="4">The sequence shown here is derived from an EMBL/GenBank/DDBJ whole genome shotgun (WGS) entry which is preliminary data.</text>
</comment>
<dbReference type="GO" id="GO:0008843">
    <property type="term" value="F:endochitinase activity"/>
    <property type="evidence" value="ECO:0007669"/>
    <property type="project" value="UniProtKB-EC"/>
</dbReference>